<dbReference type="PANTHER" id="PTHR34310:SF9">
    <property type="entry name" value="BLR5716 PROTEIN"/>
    <property type="match status" value="1"/>
</dbReference>
<protein>
    <recommendedName>
        <fullName evidence="1">DUF427 domain-containing protein</fullName>
    </recommendedName>
</protein>
<dbReference type="KEGG" id="mlv:CVS47_01992"/>
<dbReference type="EMBL" id="CP031423">
    <property type="protein sequence ID" value="AZS37356.1"/>
    <property type="molecule type" value="Genomic_DNA"/>
</dbReference>
<proteinExistence type="predicted"/>
<sequence length="100" mass="11122">MKAVLDGSVIAEAPQEDLVRIEGNWYFPPASVTAGALEETATPYTCPWKGEAQYYAVVADGRRLDDRAWSYPTPYPTAIERVGTDFSGYVAFWKEVQVVD</sequence>
<feature type="domain" description="DUF427" evidence="1">
    <location>
        <begin position="1"/>
        <end position="95"/>
    </location>
</feature>
<dbReference type="AlphaFoldDB" id="A0A3S9WB76"/>
<organism evidence="2 3">
    <name type="scientific">Microbacterium lemovicicum</name>
    <dbReference type="NCBI Taxonomy" id="1072463"/>
    <lineage>
        <taxon>Bacteria</taxon>
        <taxon>Bacillati</taxon>
        <taxon>Actinomycetota</taxon>
        <taxon>Actinomycetes</taxon>
        <taxon>Micrococcales</taxon>
        <taxon>Microbacteriaceae</taxon>
        <taxon>Microbacterium</taxon>
    </lineage>
</organism>
<dbReference type="Proteomes" id="UP000276888">
    <property type="component" value="Chromosome"/>
</dbReference>
<keyword evidence="3" id="KW-1185">Reference proteome</keyword>
<dbReference type="InterPro" id="IPR038694">
    <property type="entry name" value="DUF427_sf"/>
</dbReference>
<evidence type="ECO:0000313" key="2">
    <source>
        <dbReference type="EMBL" id="AZS37356.1"/>
    </source>
</evidence>
<dbReference type="RefSeq" id="WP_127095921.1">
    <property type="nucleotide sequence ID" value="NZ_CP031423.1"/>
</dbReference>
<dbReference type="InterPro" id="IPR007361">
    <property type="entry name" value="DUF427"/>
</dbReference>
<dbReference type="Pfam" id="PF04248">
    <property type="entry name" value="NTP_transf_9"/>
    <property type="match status" value="1"/>
</dbReference>
<evidence type="ECO:0000259" key="1">
    <source>
        <dbReference type="Pfam" id="PF04248"/>
    </source>
</evidence>
<reference evidence="2 3" key="1">
    <citation type="submission" date="2018-08" db="EMBL/GenBank/DDBJ databases">
        <title>Microbacterium lemovicicum sp. nov., a bacterium isolated from a natural uranium-rich soil.</title>
        <authorList>
            <person name="ORTET P."/>
        </authorList>
    </citation>
    <scope>NUCLEOTIDE SEQUENCE [LARGE SCALE GENOMIC DNA]</scope>
    <source>
        <strain evidence="2 3">Viu22</strain>
    </source>
</reference>
<dbReference type="Gene3D" id="2.170.150.40">
    <property type="entry name" value="Domain of unknown function (DUF427)"/>
    <property type="match status" value="1"/>
</dbReference>
<gene>
    <name evidence="2" type="ORF">CVS47_01992</name>
</gene>
<evidence type="ECO:0000313" key="3">
    <source>
        <dbReference type="Proteomes" id="UP000276888"/>
    </source>
</evidence>
<dbReference type="PANTHER" id="PTHR34310">
    <property type="entry name" value="DUF427 DOMAIN PROTEIN (AFU_ORTHOLOGUE AFUA_3G02220)"/>
    <property type="match status" value="1"/>
</dbReference>
<name>A0A3S9WB76_9MICO</name>
<dbReference type="OrthoDB" id="9815163at2"/>
<accession>A0A3S9WB76</accession>